<keyword evidence="2 5" id="KW-0963">Cytoplasm</keyword>
<keyword evidence="4 5" id="KW-0012">Acyltransferase</keyword>
<comment type="subcellular location">
    <subcellularLocation>
        <location evidence="5">Cytoplasm</location>
    </subcellularLocation>
</comment>
<comment type="function">
    <text evidence="5">Acetylates the N-terminal alanine of ribosomal protein bS18.</text>
</comment>
<dbReference type="PANTHER" id="PTHR43420">
    <property type="entry name" value="ACETYLTRANSFERASE"/>
    <property type="match status" value="1"/>
</dbReference>
<comment type="similarity">
    <text evidence="1 5">Belongs to the acetyltransferase family. RimI subfamily.</text>
</comment>
<keyword evidence="3 5" id="KW-0808">Transferase</keyword>
<evidence type="ECO:0000256" key="4">
    <source>
        <dbReference type="ARBA" id="ARBA00023315"/>
    </source>
</evidence>
<dbReference type="PROSITE" id="PS51186">
    <property type="entry name" value="GNAT"/>
    <property type="match status" value="1"/>
</dbReference>
<reference evidence="7 8" key="1">
    <citation type="submission" date="2017-10" db="EMBL/GenBank/DDBJ databases">
        <title>Whole genome sequencing of Pseudoxanthomonas broegbernensis DSM 12573(T).</title>
        <authorList>
            <person name="Kumar S."/>
            <person name="Bansal K."/>
            <person name="Kaur A."/>
            <person name="Patil P."/>
            <person name="Sharma S."/>
            <person name="Patil P.B."/>
        </authorList>
    </citation>
    <scope>NUCLEOTIDE SEQUENCE [LARGE SCALE GENOMIC DNA]</scope>
    <source>
        <strain evidence="7 8">DSM 12573</strain>
    </source>
</reference>
<accession>A0A7V8GMN7</accession>
<dbReference type="InterPro" id="IPR050680">
    <property type="entry name" value="YpeA/RimI_acetyltransf"/>
</dbReference>
<comment type="caution">
    <text evidence="5">Lacks conserved residue(s) required for the propagation of feature annotation.</text>
</comment>
<feature type="active site" description="Proton acceptor" evidence="5">
    <location>
        <position position="141"/>
    </location>
</feature>
<gene>
    <name evidence="5 7" type="primary">rimI</name>
    <name evidence="7" type="ORF">B1992_06685</name>
</gene>
<evidence type="ECO:0000259" key="6">
    <source>
        <dbReference type="PROSITE" id="PS51186"/>
    </source>
</evidence>
<comment type="caution">
    <text evidence="7">The sequence shown here is derived from an EMBL/GenBank/DDBJ whole genome shotgun (WGS) entry which is preliminary data.</text>
</comment>
<evidence type="ECO:0000256" key="2">
    <source>
        <dbReference type="ARBA" id="ARBA00022490"/>
    </source>
</evidence>
<organism evidence="7 8">
    <name type="scientific">Pseudoxanthomonas broegbernensis</name>
    <dbReference type="NCBI Taxonomy" id="83619"/>
    <lineage>
        <taxon>Bacteria</taxon>
        <taxon>Pseudomonadati</taxon>
        <taxon>Pseudomonadota</taxon>
        <taxon>Gammaproteobacteria</taxon>
        <taxon>Lysobacterales</taxon>
        <taxon>Lysobacteraceae</taxon>
        <taxon>Pseudoxanthomonas</taxon>
    </lineage>
</organism>
<dbReference type="InterPro" id="IPR043690">
    <property type="entry name" value="RimI"/>
</dbReference>
<dbReference type="PANTHER" id="PTHR43420:SF51">
    <property type="entry name" value="PEPTIDYL-LYSINE N-ACETYLTRANSFERASE YIAC"/>
    <property type="match status" value="1"/>
</dbReference>
<dbReference type="Gene3D" id="3.40.630.30">
    <property type="match status" value="1"/>
</dbReference>
<dbReference type="InterPro" id="IPR006464">
    <property type="entry name" value="AcTrfase_RimI/Ard1"/>
</dbReference>
<dbReference type="GO" id="GO:0008999">
    <property type="term" value="F:protein-N-terminal-alanine acetyltransferase activity"/>
    <property type="evidence" value="ECO:0007669"/>
    <property type="project" value="UniProtKB-UniRule"/>
</dbReference>
<feature type="domain" description="N-acetyltransferase" evidence="6">
    <location>
        <begin position="40"/>
        <end position="185"/>
    </location>
</feature>
<dbReference type="InterPro" id="IPR000182">
    <property type="entry name" value="GNAT_dom"/>
</dbReference>
<name>A0A7V8GMN7_9GAMM</name>
<feature type="active site" description="Proton donor" evidence="5">
    <location>
        <position position="153"/>
    </location>
</feature>
<dbReference type="NCBIfam" id="TIGR01575">
    <property type="entry name" value="rimI"/>
    <property type="match status" value="1"/>
</dbReference>
<evidence type="ECO:0000313" key="7">
    <source>
        <dbReference type="EMBL" id="KAF1686594.1"/>
    </source>
</evidence>
<dbReference type="GO" id="GO:0005737">
    <property type="term" value="C:cytoplasm"/>
    <property type="evidence" value="ECO:0007669"/>
    <property type="project" value="UniProtKB-SubCell"/>
</dbReference>
<dbReference type="InterPro" id="IPR016181">
    <property type="entry name" value="Acyl_CoA_acyltransferase"/>
</dbReference>
<proteinExistence type="inferred from homology"/>
<dbReference type="EMBL" id="MWIP01000005">
    <property type="protein sequence ID" value="KAF1686594.1"/>
    <property type="molecule type" value="Genomic_DNA"/>
</dbReference>
<dbReference type="Proteomes" id="UP000462066">
    <property type="component" value="Unassembled WGS sequence"/>
</dbReference>
<keyword evidence="8" id="KW-1185">Reference proteome</keyword>
<dbReference type="Pfam" id="PF00583">
    <property type="entry name" value="Acetyltransf_1"/>
    <property type="match status" value="1"/>
</dbReference>
<evidence type="ECO:0000256" key="1">
    <source>
        <dbReference type="ARBA" id="ARBA00005395"/>
    </source>
</evidence>
<comment type="catalytic activity">
    <reaction evidence="5">
        <text>N-terminal L-alanyl-[ribosomal protein bS18] + acetyl-CoA = N-terminal N(alpha)-acetyl-L-alanyl-[ribosomal protein bS18] + CoA + H(+)</text>
        <dbReference type="Rhea" id="RHEA:43756"/>
        <dbReference type="Rhea" id="RHEA-COMP:10676"/>
        <dbReference type="Rhea" id="RHEA-COMP:10677"/>
        <dbReference type="ChEBI" id="CHEBI:15378"/>
        <dbReference type="ChEBI" id="CHEBI:57287"/>
        <dbReference type="ChEBI" id="CHEBI:57288"/>
        <dbReference type="ChEBI" id="CHEBI:64718"/>
        <dbReference type="ChEBI" id="CHEBI:83683"/>
        <dbReference type="EC" id="2.3.1.266"/>
    </reaction>
</comment>
<evidence type="ECO:0000256" key="5">
    <source>
        <dbReference type="HAMAP-Rule" id="MF_02210"/>
    </source>
</evidence>
<dbReference type="EC" id="2.3.1.266" evidence="5"/>
<sequence>MAGGAAARRCRGQARVLAAVARIEAPFVSVAAYRALAPSWRLRAMREGDLDAVMAIERRAYPFPWSRGTFRDCLLAGYPSLLALEDDRPAGYGVMSVAAGEAHLLNLCTAPERQSRGLGRHLLRALLRTARDRGTRRIFLEVRPSNPPAIALYRSEGFDEIGRRPRYYPAVQGREDALVMAMELVTGEMERMPPL</sequence>
<dbReference type="CDD" id="cd04301">
    <property type="entry name" value="NAT_SF"/>
    <property type="match status" value="1"/>
</dbReference>
<evidence type="ECO:0000313" key="8">
    <source>
        <dbReference type="Proteomes" id="UP000462066"/>
    </source>
</evidence>
<evidence type="ECO:0000256" key="3">
    <source>
        <dbReference type="ARBA" id="ARBA00022679"/>
    </source>
</evidence>
<protein>
    <recommendedName>
        <fullName evidence="5">[Ribosomal protein bS18]-alanine N-acetyltransferase</fullName>
        <ecNumber evidence="5">2.3.1.266</ecNumber>
    </recommendedName>
</protein>
<dbReference type="HAMAP" id="MF_02210">
    <property type="entry name" value="RimI"/>
    <property type="match status" value="1"/>
</dbReference>
<feature type="binding site" evidence="5">
    <location>
        <position position="146"/>
    </location>
    <ligand>
        <name>acetyl-CoA</name>
        <dbReference type="ChEBI" id="CHEBI:57288"/>
    </ligand>
</feature>
<dbReference type="AlphaFoldDB" id="A0A7V8GMN7"/>
<dbReference type="SUPFAM" id="SSF55729">
    <property type="entry name" value="Acyl-CoA N-acyltransferases (Nat)"/>
    <property type="match status" value="1"/>
</dbReference>